<dbReference type="WBParaSite" id="PSAMB.scaffold298size58459.g4367.t1">
    <property type="protein sequence ID" value="PSAMB.scaffold298size58459.g4367.t1"/>
    <property type="gene ID" value="PSAMB.scaffold298size58459.g4367"/>
</dbReference>
<dbReference type="GO" id="GO:0016485">
    <property type="term" value="P:protein processing"/>
    <property type="evidence" value="ECO:0007669"/>
    <property type="project" value="InterPro"/>
</dbReference>
<keyword evidence="9" id="KW-0325">Glycoprotein</keyword>
<accession>A0A914W1T6</accession>
<evidence type="ECO:0000313" key="12">
    <source>
        <dbReference type="Proteomes" id="UP000887566"/>
    </source>
</evidence>
<evidence type="ECO:0000256" key="8">
    <source>
        <dbReference type="ARBA" id="ARBA00023136"/>
    </source>
</evidence>
<evidence type="ECO:0000256" key="6">
    <source>
        <dbReference type="ARBA" id="ARBA00022976"/>
    </source>
</evidence>
<feature type="domain" description="Nicastrin small lobe" evidence="11">
    <location>
        <begin position="51"/>
        <end position="223"/>
    </location>
</feature>
<dbReference type="GO" id="GO:0005886">
    <property type="term" value="C:plasma membrane"/>
    <property type="evidence" value="ECO:0007669"/>
    <property type="project" value="TreeGrafter"/>
</dbReference>
<dbReference type="Pfam" id="PF18266">
    <property type="entry name" value="Ncstrn_small"/>
    <property type="match status" value="1"/>
</dbReference>
<evidence type="ECO:0000259" key="11">
    <source>
        <dbReference type="Pfam" id="PF18266"/>
    </source>
</evidence>
<organism evidence="12 13">
    <name type="scientific">Plectus sambesii</name>
    <dbReference type="NCBI Taxonomy" id="2011161"/>
    <lineage>
        <taxon>Eukaryota</taxon>
        <taxon>Metazoa</taxon>
        <taxon>Ecdysozoa</taxon>
        <taxon>Nematoda</taxon>
        <taxon>Chromadorea</taxon>
        <taxon>Plectida</taxon>
        <taxon>Plectina</taxon>
        <taxon>Plectoidea</taxon>
        <taxon>Plectidae</taxon>
        <taxon>Plectus</taxon>
    </lineage>
</organism>
<proteinExistence type="inferred from homology"/>
<dbReference type="GO" id="GO:0007219">
    <property type="term" value="P:Notch signaling pathway"/>
    <property type="evidence" value="ECO:0007669"/>
    <property type="project" value="UniProtKB-KW"/>
</dbReference>
<keyword evidence="5" id="KW-0732">Signal</keyword>
<keyword evidence="12" id="KW-1185">Reference proteome</keyword>
<dbReference type="Proteomes" id="UP000887566">
    <property type="component" value="Unplaced"/>
</dbReference>
<dbReference type="Pfam" id="PF05450">
    <property type="entry name" value="Nicastrin"/>
    <property type="match status" value="1"/>
</dbReference>
<keyword evidence="8 10" id="KW-0472">Membrane</keyword>
<comment type="similarity">
    <text evidence="2">Belongs to the nicastrin family.</text>
</comment>
<keyword evidence="4 10" id="KW-0812">Transmembrane</keyword>
<reference evidence="13" key="1">
    <citation type="submission" date="2022-11" db="UniProtKB">
        <authorList>
            <consortium name="WormBaseParasite"/>
        </authorList>
    </citation>
    <scope>IDENTIFICATION</scope>
</reference>
<evidence type="ECO:0000256" key="4">
    <source>
        <dbReference type="ARBA" id="ARBA00022692"/>
    </source>
</evidence>
<evidence type="ECO:0000256" key="1">
    <source>
        <dbReference type="ARBA" id="ARBA00004479"/>
    </source>
</evidence>
<evidence type="ECO:0000256" key="2">
    <source>
        <dbReference type="ARBA" id="ARBA00007717"/>
    </source>
</evidence>
<dbReference type="InterPro" id="IPR008710">
    <property type="entry name" value="Nicastrin"/>
</dbReference>
<dbReference type="GO" id="GO:0007220">
    <property type="term" value="P:Notch receptor processing"/>
    <property type="evidence" value="ECO:0007669"/>
    <property type="project" value="TreeGrafter"/>
</dbReference>
<sequence length="711" mass="78988">MLSNAFASVMMTHSNFRTYLIAICVVFVPVLIDGQRVADQIYMKLDSSTSQCFRLLNGTHQVGCQSKENGNTGIIYLVESSAELDAINQDSGNYGEYIVAIDARHFDEFASALQRMPSIVGVLLMQRNSEPLGSSGISEDAACPNERTSMYSEDAAHKCDWNPTQTAAGVRFLDWTKPIFLIDNATEIDIIVKSCWETFNKPIDGMARAFPVCAATLTQFMTAAKDAPTCLRRQEMFAGLSGDTTLHLCDPLIDENIIAFLPPTNKTAKQMFEHESVFVLTARMDSFSMFSDRTPGEESAISGVITLLAVANAIGQKREQFSSAARQRKHYLLFALLHGESLDYIGSSRMLYDMNQTKFPVEASSSVKDQVDQLTIDHIGFVLELNQIGSSGGEHFAHVDGTVYSGIKREKIDTVLKDTGFSLADDSNTSRLPPASYQQFLKHSHSIPGFVIGDFKTKFNNKYYNSFADSDNLNAAAAIDAITKVAESSLKAVTNWVANESTGYTIDRDYIKDLYDCFITKKFWDECEILKRATTYLENKAIVRQKTTYIGTQGSMEARSSPIKRIVNVLMVGSLGEKLPNVDTKEQCGHLSGLKKNNMYSYFWQLDLLQSDNASYCYQSTVMQTPAQSPAFLIEDYDMTSGKYSTWVESVWAPSVGLKLFLRPPPRYSLWIFLTAMVVLLVSMAICLLLHRISPLLIDAHPGADIGDPSL</sequence>
<keyword evidence="6" id="KW-0914">Notch signaling pathway</keyword>
<dbReference type="PANTHER" id="PTHR21092:SF0">
    <property type="entry name" value="NICASTRIN"/>
    <property type="match status" value="1"/>
</dbReference>
<dbReference type="Gene3D" id="3.40.630.10">
    <property type="entry name" value="Zn peptidases"/>
    <property type="match status" value="1"/>
</dbReference>
<feature type="transmembrane region" description="Helical" evidence="10">
    <location>
        <begin position="668"/>
        <end position="690"/>
    </location>
</feature>
<evidence type="ECO:0000256" key="7">
    <source>
        <dbReference type="ARBA" id="ARBA00022989"/>
    </source>
</evidence>
<dbReference type="SUPFAM" id="SSF53187">
    <property type="entry name" value="Zn-dependent exopeptidases"/>
    <property type="match status" value="1"/>
</dbReference>
<evidence type="ECO:0000256" key="9">
    <source>
        <dbReference type="ARBA" id="ARBA00023180"/>
    </source>
</evidence>
<protein>
    <recommendedName>
        <fullName evidence="3">Nicastrin</fullName>
    </recommendedName>
</protein>
<evidence type="ECO:0000313" key="13">
    <source>
        <dbReference type="WBParaSite" id="PSAMB.scaffold298size58459.g4367.t1"/>
    </source>
</evidence>
<name>A0A914W1T6_9BILA</name>
<dbReference type="InterPro" id="IPR041084">
    <property type="entry name" value="Ncstrn_small"/>
</dbReference>
<evidence type="ECO:0000256" key="5">
    <source>
        <dbReference type="ARBA" id="ARBA00022729"/>
    </source>
</evidence>
<dbReference type="PANTHER" id="PTHR21092">
    <property type="entry name" value="NICASTRIN"/>
    <property type="match status" value="1"/>
</dbReference>
<comment type="subcellular location">
    <subcellularLocation>
        <location evidence="1">Membrane</location>
        <topology evidence="1">Single-pass type I membrane protein</topology>
    </subcellularLocation>
</comment>
<evidence type="ECO:0000256" key="3">
    <source>
        <dbReference type="ARBA" id="ARBA00015303"/>
    </source>
</evidence>
<evidence type="ECO:0000256" key="10">
    <source>
        <dbReference type="SAM" id="Phobius"/>
    </source>
</evidence>
<dbReference type="AlphaFoldDB" id="A0A914W1T6"/>
<keyword evidence="7 10" id="KW-1133">Transmembrane helix</keyword>